<dbReference type="Gene3D" id="1.10.287.470">
    <property type="entry name" value="Helix hairpin bin"/>
    <property type="match status" value="1"/>
</dbReference>
<dbReference type="EMBL" id="CP022278">
    <property type="protein sequence ID" value="ASK28554.1"/>
    <property type="molecule type" value="Genomic_DNA"/>
</dbReference>
<dbReference type="InterPro" id="IPR058625">
    <property type="entry name" value="MdtA-like_BSH"/>
</dbReference>
<dbReference type="GO" id="GO:0009306">
    <property type="term" value="P:protein secretion"/>
    <property type="evidence" value="ECO:0007669"/>
    <property type="project" value="InterPro"/>
</dbReference>
<dbReference type="InterPro" id="IPR010129">
    <property type="entry name" value="T1SS_HlyD"/>
</dbReference>
<evidence type="ECO:0000256" key="8">
    <source>
        <dbReference type="ARBA" id="ARBA00023136"/>
    </source>
</evidence>
<dbReference type="Pfam" id="PF25917">
    <property type="entry name" value="BSH_RND"/>
    <property type="match status" value="1"/>
</dbReference>
<dbReference type="PRINTS" id="PR01490">
    <property type="entry name" value="RTXTOXIND"/>
</dbReference>
<dbReference type="SUPFAM" id="SSF111369">
    <property type="entry name" value="HlyD-like secretion proteins"/>
    <property type="match status" value="1"/>
</dbReference>
<evidence type="ECO:0000256" key="7">
    <source>
        <dbReference type="ARBA" id="ARBA00022989"/>
    </source>
</evidence>
<evidence type="ECO:0000256" key="2">
    <source>
        <dbReference type="ARBA" id="ARBA00009477"/>
    </source>
</evidence>
<dbReference type="InterPro" id="IPR006144">
    <property type="entry name" value="Secretion_HlyD_CS"/>
</dbReference>
<feature type="domain" description="Multidrug resistance protein MdtA-like barrel-sandwich hybrid" evidence="10">
    <location>
        <begin position="78"/>
        <end position="280"/>
    </location>
</feature>
<dbReference type="PANTHER" id="PTHR30386">
    <property type="entry name" value="MEMBRANE FUSION SUBUNIT OF EMRAB-TOLC MULTIDRUG EFFLUX PUMP"/>
    <property type="match status" value="1"/>
</dbReference>
<evidence type="ECO:0000256" key="9">
    <source>
        <dbReference type="RuleBase" id="RU365093"/>
    </source>
</evidence>
<keyword evidence="4 9" id="KW-1003">Cell membrane</keyword>
<keyword evidence="13" id="KW-1185">Reference proteome</keyword>
<keyword evidence="7 9" id="KW-1133">Transmembrane helix</keyword>
<organism evidence="12 13">
    <name type="scientific">Neisseria chenwenguii</name>
    <dbReference type="NCBI Taxonomy" id="1853278"/>
    <lineage>
        <taxon>Bacteria</taxon>
        <taxon>Pseudomonadati</taxon>
        <taxon>Pseudomonadota</taxon>
        <taxon>Betaproteobacteria</taxon>
        <taxon>Neisseriales</taxon>
        <taxon>Neisseriaceae</taxon>
        <taxon>Neisseria</taxon>
    </lineage>
</organism>
<dbReference type="Proteomes" id="UP000198238">
    <property type="component" value="Chromosome"/>
</dbReference>
<sequence length="409" mass="45639">MSSENNVKSKDLHLINDLNAALQKEKHSGQFWVIILFFVFLVVFVIWAYNSPIEEVTRGNGNVIPSSREQVVQSLDPGIITEILVKEGDIVEKGQILLKLDDTRSSAILRESEAKVQNLEAMIARLKAESYGTVLSFPANVSKDLRQREQAAFDARRRAVTDAVRSLQLSKETLDKEIAITAPMVAQGVVSEVELLRMRRESSELTLQIAERKNRYMADANNELVQAESELAQAKENMAMRADPVDRALIRAPMRGIVKDIQINTVGGVVNVGQDIMQIVPLDDKLLVEAYIRPQDVAFLRPGLPAVVKISAYDYAIYGGLDGKVTLISPDTVSNSMQNRTNDLKLDPNQVYYRILVQTDSNSLKDKNGKPMPIIPGMVATVDVKTGEKTVFQYLIKPITRMKQAMSER</sequence>
<dbReference type="Gene3D" id="2.40.50.100">
    <property type="match status" value="1"/>
</dbReference>
<gene>
    <name evidence="12" type="ORF">BG910_10400</name>
</gene>
<comment type="subcellular location">
    <subcellularLocation>
        <location evidence="1 9">Cell inner membrane</location>
        <topology evidence="1 9">Single-pass membrane protein</topology>
    </subcellularLocation>
</comment>
<evidence type="ECO:0000313" key="13">
    <source>
        <dbReference type="Proteomes" id="UP000198238"/>
    </source>
</evidence>
<keyword evidence="8 9" id="KW-0472">Membrane</keyword>
<evidence type="ECO:0000256" key="5">
    <source>
        <dbReference type="ARBA" id="ARBA00022519"/>
    </source>
</evidence>
<evidence type="ECO:0000259" key="10">
    <source>
        <dbReference type="Pfam" id="PF25917"/>
    </source>
</evidence>
<keyword evidence="5 9" id="KW-0997">Cell inner membrane</keyword>
<dbReference type="NCBIfam" id="TIGR01843">
    <property type="entry name" value="type_I_hlyD"/>
    <property type="match status" value="1"/>
</dbReference>
<dbReference type="PANTHER" id="PTHR30386:SF26">
    <property type="entry name" value="TRANSPORT PROTEIN COMB"/>
    <property type="match status" value="1"/>
</dbReference>
<reference evidence="12 13" key="1">
    <citation type="submission" date="2017-06" db="EMBL/GenBank/DDBJ databases">
        <title>Neisseria chenwenguii sp. nov., isolated from the intestinal contents of Tibetan Plateau Pika in Yushu, Qinghai Province, China.</title>
        <authorList>
            <person name="Zhang G."/>
        </authorList>
    </citation>
    <scope>NUCLEOTIDE SEQUENCE [LARGE SCALE GENOMIC DNA]</scope>
    <source>
        <strain evidence="12 13">10023</strain>
    </source>
</reference>
<keyword evidence="6 9" id="KW-0812">Transmembrane</keyword>
<feature type="domain" description="AprE-like beta-barrel" evidence="11">
    <location>
        <begin position="286"/>
        <end position="387"/>
    </location>
</feature>
<evidence type="ECO:0000256" key="1">
    <source>
        <dbReference type="ARBA" id="ARBA00004377"/>
    </source>
</evidence>
<evidence type="ECO:0000313" key="12">
    <source>
        <dbReference type="EMBL" id="ASK28554.1"/>
    </source>
</evidence>
<dbReference type="Gene3D" id="2.40.30.170">
    <property type="match status" value="1"/>
</dbReference>
<evidence type="ECO:0000256" key="3">
    <source>
        <dbReference type="ARBA" id="ARBA00022448"/>
    </source>
</evidence>
<evidence type="ECO:0000256" key="4">
    <source>
        <dbReference type="ARBA" id="ARBA00022475"/>
    </source>
</evidence>
<comment type="similarity">
    <text evidence="2 9">Belongs to the membrane fusion protein (MFP) (TC 8.A.1) family.</text>
</comment>
<protein>
    <recommendedName>
        <fullName evidence="9">Membrane fusion protein (MFP) family protein</fullName>
    </recommendedName>
</protein>
<evidence type="ECO:0000256" key="6">
    <source>
        <dbReference type="ARBA" id="ARBA00022692"/>
    </source>
</evidence>
<dbReference type="Pfam" id="PF26002">
    <property type="entry name" value="Beta-barrel_AprE"/>
    <property type="match status" value="1"/>
</dbReference>
<evidence type="ECO:0000259" key="11">
    <source>
        <dbReference type="Pfam" id="PF26002"/>
    </source>
</evidence>
<name>A0A220S4W5_9NEIS</name>
<feature type="transmembrane region" description="Helical" evidence="9">
    <location>
        <begin position="31"/>
        <end position="49"/>
    </location>
</feature>
<accession>A0A220S4W5</accession>
<dbReference type="AlphaFoldDB" id="A0A220S4W5"/>
<dbReference type="GO" id="GO:0005886">
    <property type="term" value="C:plasma membrane"/>
    <property type="evidence" value="ECO:0007669"/>
    <property type="project" value="UniProtKB-SubCell"/>
</dbReference>
<dbReference type="InterPro" id="IPR050739">
    <property type="entry name" value="MFP"/>
</dbReference>
<dbReference type="KEGG" id="nei:BG910_10400"/>
<dbReference type="InterPro" id="IPR058982">
    <property type="entry name" value="Beta-barrel_AprE"/>
</dbReference>
<dbReference type="OrthoDB" id="9775513at2"/>
<dbReference type="RefSeq" id="WP_089037239.1">
    <property type="nucleotide sequence ID" value="NZ_CP022278.1"/>
</dbReference>
<dbReference type="PROSITE" id="PS00543">
    <property type="entry name" value="HLYD_FAMILY"/>
    <property type="match status" value="1"/>
</dbReference>
<keyword evidence="3 9" id="KW-0813">Transport</keyword>
<proteinExistence type="inferred from homology"/>